<dbReference type="EMBL" id="PFBW01000042">
    <property type="protein sequence ID" value="PIR77704.1"/>
    <property type="molecule type" value="Genomic_DNA"/>
</dbReference>
<feature type="region of interest" description="Disordered" evidence="5">
    <location>
        <begin position="1"/>
        <end position="23"/>
    </location>
</feature>
<dbReference type="NCBIfam" id="TIGR01023">
    <property type="entry name" value="rpmG_bact"/>
    <property type="match status" value="1"/>
</dbReference>
<accession>A0A2M6P1Y9</accession>
<dbReference type="GO" id="GO:0005840">
    <property type="term" value="C:ribosome"/>
    <property type="evidence" value="ECO:0007669"/>
    <property type="project" value="UniProtKB-KW"/>
</dbReference>
<keyword evidence="2 6" id="KW-0689">Ribosomal protein</keyword>
<feature type="compositionally biased region" description="Basic and acidic residues" evidence="5">
    <location>
        <begin position="7"/>
        <end position="19"/>
    </location>
</feature>
<dbReference type="InterPro" id="IPR001705">
    <property type="entry name" value="Ribosomal_bL33"/>
</dbReference>
<dbReference type="Pfam" id="PF00471">
    <property type="entry name" value="Ribosomal_L33"/>
    <property type="match status" value="1"/>
</dbReference>
<dbReference type="GO" id="GO:0005737">
    <property type="term" value="C:cytoplasm"/>
    <property type="evidence" value="ECO:0007669"/>
    <property type="project" value="UniProtKB-ARBA"/>
</dbReference>
<evidence type="ECO:0000256" key="1">
    <source>
        <dbReference type="ARBA" id="ARBA00007596"/>
    </source>
</evidence>
<dbReference type="AlphaFoldDB" id="A0A2M6P1Y9"/>
<evidence type="ECO:0000313" key="7">
    <source>
        <dbReference type="Proteomes" id="UP000228528"/>
    </source>
</evidence>
<comment type="caution">
    <text evidence="6">The sequence shown here is derived from an EMBL/GenBank/DDBJ whole genome shotgun (WGS) entry which is preliminary data.</text>
</comment>
<sequence length="56" mass="6748">MPQDNLIKLESEGNTDGHGKGHIRFTHKNKKKLKERLRLRKYNPIINDQTWYKETK</sequence>
<dbReference type="GO" id="GO:0006412">
    <property type="term" value="P:translation"/>
    <property type="evidence" value="ECO:0007669"/>
    <property type="project" value="InterPro"/>
</dbReference>
<dbReference type="InterPro" id="IPR038584">
    <property type="entry name" value="Ribosomal_bL33_sf"/>
</dbReference>
<evidence type="ECO:0000313" key="6">
    <source>
        <dbReference type="EMBL" id="PIR77704.1"/>
    </source>
</evidence>
<organism evidence="6 7">
    <name type="scientific">Candidatus Magasanikbacteria bacterium CG10_big_fil_rev_8_21_14_0_10_38_6</name>
    <dbReference type="NCBI Taxonomy" id="1974647"/>
    <lineage>
        <taxon>Bacteria</taxon>
        <taxon>Candidatus Magasanikiibacteriota</taxon>
    </lineage>
</organism>
<evidence type="ECO:0000256" key="5">
    <source>
        <dbReference type="SAM" id="MobiDB-lite"/>
    </source>
</evidence>
<keyword evidence="3" id="KW-0687">Ribonucleoprotein</keyword>
<dbReference type="Proteomes" id="UP000228528">
    <property type="component" value="Unassembled WGS sequence"/>
</dbReference>
<evidence type="ECO:0000256" key="2">
    <source>
        <dbReference type="ARBA" id="ARBA00022980"/>
    </source>
</evidence>
<dbReference type="GO" id="GO:1990904">
    <property type="term" value="C:ribonucleoprotein complex"/>
    <property type="evidence" value="ECO:0007669"/>
    <property type="project" value="UniProtKB-KW"/>
</dbReference>
<dbReference type="InterPro" id="IPR011332">
    <property type="entry name" value="Ribosomal_zn-bd"/>
</dbReference>
<evidence type="ECO:0000256" key="4">
    <source>
        <dbReference type="ARBA" id="ARBA00035176"/>
    </source>
</evidence>
<comment type="similarity">
    <text evidence="1">Belongs to the bacterial ribosomal protein bL33 family.</text>
</comment>
<name>A0A2M6P1Y9_9BACT</name>
<dbReference type="SUPFAM" id="SSF57829">
    <property type="entry name" value="Zn-binding ribosomal proteins"/>
    <property type="match status" value="1"/>
</dbReference>
<dbReference type="Gene3D" id="2.20.28.120">
    <property type="entry name" value="Ribosomal protein L33"/>
    <property type="match status" value="1"/>
</dbReference>
<gene>
    <name evidence="6" type="primary">rpmG</name>
    <name evidence="6" type="ORF">COU30_00985</name>
</gene>
<reference evidence="7" key="1">
    <citation type="submission" date="2017-09" db="EMBL/GenBank/DDBJ databases">
        <title>Depth-based differentiation of microbial function through sediment-hosted aquifers and enrichment of novel symbionts in the deep terrestrial subsurface.</title>
        <authorList>
            <person name="Probst A.J."/>
            <person name="Ladd B."/>
            <person name="Jarett J.K."/>
            <person name="Geller-Mcgrath D.E."/>
            <person name="Sieber C.M.K."/>
            <person name="Emerson J.B."/>
            <person name="Anantharaman K."/>
            <person name="Thomas B.C."/>
            <person name="Malmstrom R."/>
            <person name="Stieglmeier M."/>
            <person name="Klingl A."/>
            <person name="Woyke T."/>
            <person name="Ryan C.M."/>
            <person name="Banfield J.F."/>
        </authorList>
    </citation>
    <scope>NUCLEOTIDE SEQUENCE [LARGE SCALE GENOMIC DNA]</scope>
</reference>
<evidence type="ECO:0000256" key="3">
    <source>
        <dbReference type="ARBA" id="ARBA00023274"/>
    </source>
</evidence>
<dbReference type="GO" id="GO:0003735">
    <property type="term" value="F:structural constituent of ribosome"/>
    <property type="evidence" value="ECO:0007669"/>
    <property type="project" value="InterPro"/>
</dbReference>
<protein>
    <recommendedName>
        <fullName evidence="4">Large ribosomal subunit protein bL33</fullName>
    </recommendedName>
</protein>
<proteinExistence type="inferred from homology"/>